<name>A0A1I8M8C6_MUSDO</name>
<dbReference type="PANTHER" id="PTHR47204">
    <property type="entry name" value="OS02G0168900 PROTEIN"/>
    <property type="match status" value="1"/>
</dbReference>
<dbReference type="VEuPathDB" id="VectorBase:MDOA002294"/>
<dbReference type="EnsemblMetazoa" id="MDOA002294-RA">
    <property type="protein sequence ID" value="MDOA002294-PA"/>
    <property type="gene ID" value="MDOA002294"/>
</dbReference>
<dbReference type="GO" id="GO:0032299">
    <property type="term" value="C:ribonuclease H2 complex"/>
    <property type="evidence" value="ECO:0007669"/>
    <property type="project" value="InterPro"/>
</dbReference>
<accession>A0A1I8M8C6</accession>
<dbReference type="InterPro" id="IPR013924">
    <property type="entry name" value="RNase_H2_suC"/>
</dbReference>
<proteinExistence type="predicted"/>
<dbReference type="PANTHER" id="PTHR47204:SF1">
    <property type="entry name" value="RIBONUCLEASE H2 SUBUNIT C"/>
    <property type="match status" value="1"/>
</dbReference>
<protein>
    <submittedName>
        <fullName evidence="1">Uncharacterized protein</fullName>
    </submittedName>
</protein>
<dbReference type="RefSeq" id="XP_005187438.2">
    <property type="nucleotide sequence ID" value="XM_005187381.4"/>
</dbReference>
<dbReference type="KEGG" id="mde:101901815"/>
<dbReference type="eggNOG" id="ENOG502SBKV">
    <property type="taxonomic scope" value="Eukaryota"/>
</dbReference>
<sequence length="146" mass="16512">MSITIEVNSGQIKKDRQQLDMHFLPANIKGNGEANVEQYFSAYTRKENGFLTNALRGYPLQGEIKKVPANITGVVLQETRKPLDEEAERILRVKGTFEEFTYWNYDKIPSASDGYTQALQIVQLADVLSETISEEEVLKELKANGK</sequence>
<dbReference type="GO" id="GO:0006401">
    <property type="term" value="P:RNA catabolic process"/>
    <property type="evidence" value="ECO:0007669"/>
    <property type="project" value="InterPro"/>
</dbReference>
<dbReference type="CDD" id="cd09271">
    <property type="entry name" value="RNase_H2-C"/>
    <property type="match status" value="1"/>
</dbReference>
<reference evidence="1" key="1">
    <citation type="submission" date="2020-05" db="UniProtKB">
        <authorList>
            <consortium name="EnsemblMetazoa"/>
        </authorList>
    </citation>
    <scope>IDENTIFICATION</scope>
    <source>
        <strain evidence="1">Aabys</strain>
    </source>
</reference>
<dbReference type="VEuPathDB" id="VectorBase:MDOMA2_008168"/>
<gene>
    <name evidence="1" type="primary">101901815</name>
</gene>
<organism evidence="1">
    <name type="scientific">Musca domestica</name>
    <name type="common">House fly</name>
    <dbReference type="NCBI Taxonomy" id="7370"/>
    <lineage>
        <taxon>Eukaryota</taxon>
        <taxon>Metazoa</taxon>
        <taxon>Ecdysozoa</taxon>
        <taxon>Arthropoda</taxon>
        <taxon>Hexapoda</taxon>
        <taxon>Insecta</taxon>
        <taxon>Pterygota</taxon>
        <taxon>Neoptera</taxon>
        <taxon>Endopterygota</taxon>
        <taxon>Diptera</taxon>
        <taxon>Brachycera</taxon>
        <taxon>Muscomorpha</taxon>
        <taxon>Muscoidea</taxon>
        <taxon>Muscidae</taxon>
        <taxon>Musca</taxon>
    </lineage>
</organism>
<dbReference type="OrthoDB" id="6222486at2759"/>
<dbReference type="Pfam" id="PF08615">
    <property type="entry name" value="RNase_H2_suC"/>
    <property type="match status" value="1"/>
</dbReference>
<evidence type="ECO:0000313" key="1">
    <source>
        <dbReference type="EnsemblMetazoa" id="MDOA002294-PA"/>
    </source>
</evidence>
<dbReference type="Gene3D" id="2.40.128.680">
    <property type="match status" value="1"/>
</dbReference>
<dbReference type="AlphaFoldDB" id="A0A1I8M8C6"/>
<dbReference type="STRING" id="7370.A0A1I8M8C6"/>